<evidence type="ECO:0000313" key="2">
    <source>
        <dbReference type="Proteomes" id="UP001055117"/>
    </source>
</evidence>
<keyword evidence="2" id="KW-1185">Reference proteome</keyword>
<proteinExistence type="predicted"/>
<gene>
    <name evidence="1" type="ORF">AFCDBAGC_4096</name>
</gene>
<dbReference type="Pfam" id="PF12096">
    <property type="entry name" value="DUF3572"/>
    <property type="match status" value="1"/>
</dbReference>
<dbReference type="Proteomes" id="UP001055117">
    <property type="component" value="Unassembled WGS sequence"/>
</dbReference>
<evidence type="ECO:0008006" key="3">
    <source>
        <dbReference type="Google" id="ProtNLM"/>
    </source>
</evidence>
<dbReference type="InterPro" id="IPR021955">
    <property type="entry name" value="DUF3572"/>
</dbReference>
<dbReference type="RefSeq" id="WP_147753902.1">
    <property type="nucleotide sequence ID" value="NZ_BPQG01000069.1"/>
</dbReference>
<reference evidence="1 2" key="1">
    <citation type="journal article" date="2021" name="Front. Microbiol.">
        <title>Comprehensive Comparative Genomics and Phenotyping of Methylobacterium Species.</title>
        <authorList>
            <person name="Alessa O."/>
            <person name="Ogura Y."/>
            <person name="Fujitani Y."/>
            <person name="Takami H."/>
            <person name="Hayashi T."/>
            <person name="Sahin N."/>
            <person name="Tani A."/>
        </authorList>
    </citation>
    <scope>NUCLEOTIDE SEQUENCE [LARGE SCALE GENOMIC DNA]</scope>
    <source>
        <strain evidence="1 2">DSM 23679</strain>
    </source>
</reference>
<protein>
    <recommendedName>
        <fullName evidence="3">DUF3572 domain-containing protein</fullName>
    </recommendedName>
</protein>
<organism evidence="1 2">
    <name type="scientific">Methylobacterium cerastii</name>
    <dbReference type="NCBI Taxonomy" id="932741"/>
    <lineage>
        <taxon>Bacteria</taxon>
        <taxon>Pseudomonadati</taxon>
        <taxon>Pseudomonadota</taxon>
        <taxon>Alphaproteobacteria</taxon>
        <taxon>Hyphomicrobiales</taxon>
        <taxon>Methylobacteriaceae</taxon>
        <taxon>Methylobacterium</taxon>
    </lineage>
</organism>
<dbReference type="EMBL" id="BPQG01000069">
    <property type="protein sequence ID" value="GJD46216.1"/>
    <property type="molecule type" value="Genomic_DNA"/>
</dbReference>
<accession>A0ABQ4QLT7</accession>
<evidence type="ECO:0000313" key="1">
    <source>
        <dbReference type="EMBL" id="GJD46216.1"/>
    </source>
</evidence>
<sequence length="103" mass="10919">MNRKSLQDDGSGRATGADHNLAVDVLGWIVADEDRLFPFLNATGLSPETVRASLSDPAFLAGVLDHVMGDEGVLLACAKGLDVKPERIAAAWGRLSPRGSDEF</sequence>
<name>A0ABQ4QLT7_9HYPH</name>
<comment type="caution">
    <text evidence="1">The sequence shown here is derived from an EMBL/GenBank/DDBJ whole genome shotgun (WGS) entry which is preliminary data.</text>
</comment>